<evidence type="ECO:0000313" key="5">
    <source>
        <dbReference type="Proteomes" id="UP000789901"/>
    </source>
</evidence>
<keyword evidence="5" id="KW-1185">Reference proteome</keyword>
<keyword evidence="1" id="KW-0732">Signal</keyword>
<dbReference type="SMART" id="SM00472">
    <property type="entry name" value="MIR"/>
    <property type="match status" value="2"/>
</dbReference>
<dbReference type="EMBL" id="CAJVQB010005198">
    <property type="protein sequence ID" value="CAG8655548.1"/>
    <property type="molecule type" value="Genomic_DNA"/>
</dbReference>
<gene>
    <name evidence="4" type="ORF">GMARGA_LOCUS9591</name>
</gene>
<evidence type="ECO:0000256" key="1">
    <source>
        <dbReference type="ARBA" id="ARBA00022729"/>
    </source>
</evidence>
<dbReference type="PANTHER" id="PTHR46809">
    <property type="entry name" value="STROMAL CELL-DERIVED FACTOR 2-LIKE PROTEIN"/>
    <property type="match status" value="1"/>
</dbReference>
<dbReference type="PROSITE" id="PS50919">
    <property type="entry name" value="MIR"/>
    <property type="match status" value="1"/>
</dbReference>
<keyword evidence="2" id="KW-0677">Repeat</keyword>
<dbReference type="SUPFAM" id="SSF49899">
    <property type="entry name" value="Concanavalin A-like lectins/glucanases"/>
    <property type="match status" value="1"/>
</dbReference>
<dbReference type="InterPro" id="IPR016093">
    <property type="entry name" value="MIR_motif"/>
</dbReference>
<dbReference type="InterPro" id="IPR013320">
    <property type="entry name" value="ConA-like_dom_sf"/>
</dbReference>
<feature type="domain" description="MIR" evidence="3">
    <location>
        <begin position="119"/>
        <end position="174"/>
    </location>
</feature>
<dbReference type="Proteomes" id="UP000789901">
    <property type="component" value="Unassembled WGS sequence"/>
</dbReference>
<feature type="non-terminal residue" evidence="4">
    <location>
        <position position="228"/>
    </location>
</feature>
<dbReference type="Gene3D" id="2.80.10.50">
    <property type="match status" value="1"/>
</dbReference>
<evidence type="ECO:0000313" key="4">
    <source>
        <dbReference type="EMBL" id="CAG8655548.1"/>
    </source>
</evidence>
<evidence type="ECO:0000259" key="3">
    <source>
        <dbReference type="PROSITE" id="PS50919"/>
    </source>
</evidence>
<evidence type="ECO:0000256" key="2">
    <source>
        <dbReference type="ARBA" id="ARBA00022737"/>
    </source>
</evidence>
<reference evidence="4 5" key="1">
    <citation type="submission" date="2021-06" db="EMBL/GenBank/DDBJ databases">
        <authorList>
            <person name="Kallberg Y."/>
            <person name="Tangrot J."/>
            <person name="Rosling A."/>
        </authorList>
    </citation>
    <scope>NUCLEOTIDE SEQUENCE [LARGE SCALE GENOMIC DNA]</scope>
    <source>
        <strain evidence="4 5">120-4 pot B 10/14</strain>
    </source>
</reference>
<dbReference type="SUPFAM" id="SSF82109">
    <property type="entry name" value="MIR domain"/>
    <property type="match status" value="1"/>
</dbReference>
<name>A0ABN7UQW6_GIGMA</name>
<organism evidence="4 5">
    <name type="scientific">Gigaspora margarita</name>
    <dbReference type="NCBI Taxonomy" id="4874"/>
    <lineage>
        <taxon>Eukaryota</taxon>
        <taxon>Fungi</taxon>
        <taxon>Fungi incertae sedis</taxon>
        <taxon>Mucoromycota</taxon>
        <taxon>Glomeromycotina</taxon>
        <taxon>Glomeromycetes</taxon>
        <taxon>Diversisporales</taxon>
        <taxon>Gigasporaceae</taxon>
        <taxon>Gigaspora</taxon>
    </lineage>
</organism>
<proteinExistence type="predicted"/>
<comment type="caution">
    <text evidence="4">The sequence shown here is derived from an EMBL/GenBank/DDBJ whole genome shotgun (WGS) entry which is preliminary data.</text>
</comment>
<protein>
    <submittedName>
        <fullName evidence="4">23827_t:CDS:1</fullName>
    </submittedName>
</protein>
<accession>A0ABN7UQW6</accession>
<dbReference type="PANTHER" id="PTHR46809:SF2">
    <property type="entry name" value="GH21273P"/>
    <property type="match status" value="1"/>
</dbReference>
<dbReference type="Gene3D" id="2.60.120.200">
    <property type="match status" value="1"/>
</dbReference>
<dbReference type="InterPro" id="IPR036300">
    <property type="entry name" value="MIR_dom_sf"/>
</dbReference>
<sequence>MAVGNGLSLKKWYHIAYTLSNSKIRLDVYVDGEWLEFYCIQDVKKQKVIFNDGPLYIGKAFSWGRINGEIRYDLLLKKLHYFCYRLVKIYKVICSTQWMDLVNNVWTVVRAHNNDVNVGKSVSFGTVIGFKHQATKIWLHSHGKYAGSTPKSKYQQVTLCGDRNSDDDWIIRCFDSDIPSNHDHLLNEDAISLFHITTGKPLYSHPVLLDDGSQEVGCYGNGNDKNNK</sequence>